<dbReference type="SUPFAM" id="SSF49299">
    <property type="entry name" value="PKD domain"/>
    <property type="match status" value="1"/>
</dbReference>
<comment type="subcellular location">
    <subcellularLocation>
        <location evidence="1">Membrane</location>
    </subcellularLocation>
</comment>
<dbReference type="PANTHER" id="PTHR46730">
    <property type="entry name" value="POLYCYSTIN-1"/>
    <property type="match status" value="1"/>
</dbReference>
<evidence type="ECO:0000313" key="6">
    <source>
        <dbReference type="EMBL" id="GBM49939.1"/>
    </source>
</evidence>
<accession>A0A4Y2GB99</accession>
<dbReference type="GO" id="GO:0005886">
    <property type="term" value="C:plasma membrane"/>
    <property type="evidence" value="ECO:0007669"/>
    <property type="project" value="TreeGrafter"/>
</dbReference>
<evidence type="ECO:0000256" key="2">
    <source>
        <dbReference type="ARBA" id="ARBA00022692"/>
    </source>
</evidence>
<dbReference type="PANTHER" id="PTHR46730:SF4">
    <property type="entry name" value="POLYCYSTIC KIDNEY DISEASE PROTEIN 1-LIKE 1"/>
    <property type="match status" value="1"/>
</dbReference>
<dbReference type="OrthoDB" id="6434366at2759"/>
<protein>
    <submittedName>
        <fullName evidence="6">Uncharacterized protein</fullName>
    </submittedName>
</protein>
<evidence type="ECO:0000256" key="1">
    <source>
        <dbReference type="ARBA" id="ARBA00004370"/>
    </source>
</evidence>
<proteinExistence type="predicted"/>
<dbReference type="GO" id="GO:0006816">
    <property type="term" value="P:calcium ion transport"/>
    <property type="evidence" value="ECO:0007669"/>
    <property type="project" value="TreeGrafter"/>
</dbReference>
<keyword evidence="3" id="KW-0677">Repeat</keyword>
<evidence type="ECO:0000256" key="4">
    <source>
        <dbReference type="ARBA" id="ARBA00022989"/>
    </source>
</evidence>
<dbReference type="EMBL" id="BGPR01001277">
    <property type="protein sequence ID" value="GBM49939.1"/>
    <property type="molecule type" value="Genomic_DNA"/>
</dbReference>
<keyword evidence="4" id="KW-1133">Transmembrane helix</keyword>
<name>A0A4Y2GB99_ARAVE</name>
<evidence type="ECO:0000256" key="3">
    <source>
        <dbReference type="ARBA" id="ARBA00022737"/>
    </source>
</evidence>
<evidence type="ECO:0000313" key="7">
    <source>
        <dbReference type="Proteomes" id="UP000499080"/>
    </source>
</evidence>
<gene>
    <name evidence="6" type="ORF">AVEN_4823_1</name>
</gene>
<keyword evidence="7" id="KW-1185">Reference proteome</keyword>
<comment type="caution">
    <text evidence="6">The sequence shown here is derived from an EMBL/GenBank/DDBJ whole genome shotgun (WGS) entry which is preliminary data.</text>
</comment>
<dbReference type="InterPro" id="IPR035986">
    <property type="entry name" value="PKD_dom_sf"/>
</dbReference>
<dbReference type="AlphaFoldDB" id="A0A4Y2GB99"/>
<keyword evidence="5" id="KW-0472">Membrane</keyword>
<keyword evidence="2" id="KW-0812">Transmembrane</keyword>
<reference evidence="6 7" key="1">
    <citation type="journal article" date="2019" name="Sci. Rep.">
        <title>Orb-weaving spider Araneus ventricosus genome elucidates the spidroin gene catalogue.</title>
        <authorList>
            <person name="Kono N."/>
            <person name="Nakamura H."/>
            <person name="Ohtoshi R."/>
            <person name="Moran D.A.P."/>
            <person name="Shinohara A."/>
            <person name="Yoshida Y."/>
            <person name="Fujiwara M."/>
            <person name="Mori M."/>
            <person name="Tomita M."/>
            <person name="Arakawa K."/>
        </authorList>
    </citation>
    <scope>NUCLEOTIDE SEQUENCE [LARGE SCALE GENOMIC DNA]</scope>
</reference>
<dbReference type="GO" id="GO:0005261">
    <property type="term" value="F:monoatomic cation channel activity"/>
    <property type="evidence" value="ECO:0007669"/>
    <property type="project" value="TreeGrafter"/>
</dbReference>
<dbReference type="Proteomes" id="UP000499080">
    <property type="component" value="Unassembled WGS sequence"/>
</dbReference>
<organism evidence="6 7">
    <name type="scientific">Araneus ventricosus</name>
    <name type="common">Orbweaver spider</name>
    <name type="synonym">Epeira ventricosa</name>
    <dbReference type="NCBI Taxonomy" id="182803"/>
    <lineage>
        <taxon>Eukaryota</taxon>
        <taxon>Metazoa</taxon>
        <taxon>Ecdysozoa</taxon>
        <taxon>Arthropoda</taxon>
        <taxon>Chelicerata</taxon>
        <taxon>Arachnida</taxon>
        <taxon>Araneae</taxon>
        <taxon>Araneomorphae</taxon>
        <taxon>Entelegynae</taxon>
        <taxon>Araneoidea</taxon>
        <taxon>Araneidae</taxon>
        <taxon>Araneus</taxon>
    </lineage>
</organism>
<evidence type="ECO:0000256" key="5">
    <source>
        <dbReference type="ARBA" id="ARBA00023136"/>
    </source>
</evidence>
<sequence>MVHFLKKEGLHENHLTVTSSRGEAQTTFIVVALKQIYFKIQEILSQFMLADTSVELQISTIITNTRTWKMELKCNNELQSSILIPHLKTQNICAISNHTFKWKFRKSGKHLCWVYFTDGIFATSSEIYTFNAFPRLVKALIDTKNILTTNELVTLSVNVLPYLDPTNSSIVWKILNEKGISTTFNSNKPGLFNVPYTFMEAGKFIIQVIASNPFSQIQNETLVTVQDAITDLVVEPHRSILFIKTNSRVHFAANFSKGTDAHCMWIVHCTCDPLQKKHYKFGGDDCIFIHRFVLIGVCNVSLTVTNRVSSVRPRTPWKVFVEEPITAVQAYVPDVVLAGSIIKIEIFLPHLNHEVHAVIRTKSLRVAAIYEPETSIYNAELTTGKRKDLEWLRIRAFNNVSYVVLRRSVLVIPEIGRVSIHSSGCLVIGNSASFIVLVDVCPKLSLLSKPIQYQYQLSLLPHCRQYPQLSSFLVNIILHHQSLGTPKNHSPVRTCPVRGTFNSAIIRNEHVEASLGGLKSLINSLWRGSEKARFTTPAKRCISDIPCLDFRFPRATVRRSSFPRARTD</sequence>